<keyword evidence="2" id="KW-0812">Transmembrane</keyword>
<dbReference type="SUPFAM" id="SSF54373">
    <property type="entry name" value="FAD-linked reductases, C-terminal domain"/>
    <property type="match status" value="1"/>
</dbReference>
<dbReference type="InterPro" id="IPR036188">
    <property type="entry name" value="FAD/NAD-bd_sf"/>
</dbReference>
<dbReference type="SUPFAM" id="SSF51905">
    <property type="entry name" value="FAD/NAD(P)-binding domain"/>
    <property type="match status" value="1"/>
</dbReference>
<dbReference type="PANTHER" id="PTHR13847">
    <property type="entry name" value="SARCOSINE DEHYDROGENASE-RELATED"/>
    <property type="match status" value="1"/>
</dbReference>
<dbReference type="PANTHER" id="PTHR13847:SF287">
    <property type="entry name" value="FAD-DEPENDENT OXIDOREDUCTASE DOMAIN-CONTAINING PROTEIN 1"/>
    <property type="match status" value="1"/>
</dbReference>
<accession>A0A1W6Z2C8</accession>
<evidence type="ECO:0000256" key="1">
    <source>
        <dbReference type="ARBA" id="ARBA00023002"/>
    </source>
</evidence>
<dbReference type="EMBL" id="CP021109">
    <property type="protein sequence ID" value="ARP87515.1"/>
    <property type="molecule type" value="Genomic_DNA"/>
</dbReference>
<proteinExistence type="predicted"/>
<dbReference type="InterPro" id="IPR006076">
    <property type="entry name" value="FAD-dep_OxRdtase"/>
</dbReference>
<keyword evidence="5" id="KW-1185">Reference proteome</keyword>
<name>A0A1W6Z2C8_9BORD</name>
<dbReference type="GO" id="GO:0005737">
    <property type="term" value="C:cytoplasm"/>
    <property type="evidence" value="ECO:0007669"/>
    <property type="project" value="TreeGrafter"/>
</dbReference>
<dbReference type="Gene3D" id="3.50.50.60">
    <property type="entry name" value="FAD/NAD(P)-binding domain"/>
    <property type="match status" value="1"/>
</dbReference>
<dbReference type="Pfam" id="PF01266">
    <property type="entry name" value="DAO"/>
    <property type="match status" value="1"/>
</dbReference>
<dbReference type="RefSeq" id="WP_086058246.1">
    <property type="nucleotide sequence ID" value="NZ_CP021109.1"/>
</dbReference>
<organism evidence="4 5">
    <name type="scientific">Bordetella genomosp. 9</name>
    <dbReference type="NCBI Taxonomy" id="1416803"/>
    <lineage>
        <taxon>Bacteria</taxon>
        <taxon>Pseudomonadati</taxon>
        <taxon>Pseudomonadota</taxon>
        <taxon>Betaproteobacteria</taxon>
        <taxon>Burkholderiales</taxon>
        <taxon>Alcaligenaceae</taxon>
        <taxon>Bordetella</taxon>
    </lineage>
</organism>
<keyword evidence="2" id="KW-1133">Transmembrane helix</keyword>
<evidence type="ECO:0000313" key="4">
    <source>
        <dbReference type="EMBL" id="ARP87515.1"/>
    </source>
</evidence>
<evidence type="ECO:0000259" key="3">
    <source>
        <dbReference type="Pfam" id="PF01266"/>
    </source>
</evidence>
<feature type="transmembrane region" description="Helical" evidence="2">
    <location>
        <begin position="21"/>
        <end position="40"/>
    </location>
</feature>
<feature type="domain" description="FAD dependent oxidoreductase" evidence="3">
    <location>
        <begin position="23"/>
        <end position="361"/>
    </location>
</feature>
<dbReference type="GO" id="GO:0016491">
    <property type="term" value="F:oxidoreductase activity"/>
    <property type="evidence" value="ECO:0007669"/>
    <property type="project" value="UniProtKB-KW"/>
</dbReference>
<protein>
    <submittedName>
        <fullName evidence="4">FAD-dependent oxidoreductase</fullName>
    </submittedName>
</protein>
<evidence type="ECO:0000256" key="2">
    <source>
        <dbReference type="SAM" id="Phobius"/>
    </source>
</evidence>
<dbReference type="Gene3D" id="3.30.9.10">
    <property type="entry name" value="D-Amino Acid Oxidase, subunit A, domain 2"/>
    <property type="match status" value="1"/>
</dbReference>
<keyword evidence="1" id="KW-0560">Oxidoreductase</keyword>
<evidence type="ECO:0000313" key="5">
    <source>
        <dbReference type="Proteomes" id="UP000194139"/>
    </source>
</evidence>
<dbReference type="OrthoDB" id="9805337at2"/>
<keyword evidence="2" id="KW-0472">Membrane</keyword>
<reference evidence="4 5" key="1">
    <citation type="submission" date="2017-05" db="EMBL/GenBank/DDBJ databases">
        <title>Complete and WGS of Bordetella genogroups.</title>
        <authorList>
            <person name="Spilker T."/>
            <person name="LiPuma J."/>
        </authorList>
    </citation>
    <scope>NUCLEOTIDE SEQUENCE [LARGE SCALE GENOMIC DNA]</scope>
    <source>
        <strain evidence="4 5">AU17164</strain>
    </source>
</reference>
<sequence>MSQTSATSPPGASRARRHQGVYDAVVVGGGLVGSAIAYGLCQQLAHIAVLDEGDIAYRASRGNFGLVWVQSKGMGMPAYGHWTMASQRLWPRLASALLDETGIDVHLEQRGGLNVVLSDEEFEARQAFMTRLQSQPGMVQYPWKMLDRAETADLVPGLGPEVRGASWTPVDGIANPLKLLRALHTAFDRRGVDYLPHHPAKRITFSNGVFEVATPHGVIRGAKLLLASGLGNKDLGAQVGLDVPVRPQRGQIIVLERTRRILETPLVTLRQMDEGSWLIGDSQEEMGFEDRTTGLPVLATLADRAVRTLPALREVRAVRAWAALRVMSRDGFPIYEQSATHPGAFVATCHSGVTLAAAHAYRYAPMVAQGVLDDDMSGFSTRRFHVQKAA</sequence>
<dbReference type="AlphaFoldDB" id="A0A1W6Z2C8"/>
<gene>
    <name evidence="4" type="ORF">CAL13_15860</name>
</gene>
<dbReference type="Proteomes" id="UP000194139">
    <property type="component" value="Chromosome"/>
</dbReference>